<dbReference type="PROSITE" id="PS00498">
    <property type="entry name" value="TYROSINASE_2"/>
    <property type="match status" value="1"/>
</dbReference>
<gene>
    <name evidence="5" type="ORF">PHMEG_00030717</name>
</gene>
<evidence type="ECO:0000259" key="4">
    <source>
        <dbReference type="PROSITE" id="PS00498"/>
    </source>
</evidence>
<keyword evidence="2" id="KW-0186">Copper</keyword>
<comment type="caution">
    <text evidence="5">The sequence shown here is derived from an EMBL/GenBank/DDBJ whole genome shotgun (WGS) entry which is preliminary data.</text>
</comment>
<feature type="signal peptide" evidence="3">
    <location>
        <begin position="1"/>
        <end position="23"/>
    </location>
</feature>
<sequence length="543" mass="59967">MKLLWIMSIGLLSLTSIINDTQAQSCGPRIRKDWDMLTATEKTTYKNAIRAAMDSGDYIKFVEMHTEMRSEMEAHGQCIARVASGACKSLGECMNITKELGGWTKGVKRTLEINGVNNTGRCVTEPPLDRFCQLTSARGAACARCVPRSDWSKVRVPATTSYASVRAQVFAGNDIGEMSPIVERGCHDDVHASLSGTMLWFASPADPIFWSHHSMVDALHTIFHKCRVGTQRLTFAQKASNPVAWYSCSRRDNGTFRPTDEVTMRTGEMGVNPIPGWKDPKIGRYFAGVPNQYAGLMDVRDLGSSSYGYALTGQLAAMYDQCDNSPTSRKLEETFAKNTTSTSTMCGVPEADGFDADGNDYASQNNFPETDYTGKDDGHRDVIIVDNSGTPVPADATKDVYITEDSEKRVVDWYDQTIETMGGDTHDNMADLERQACMFEHVCLGGTQDYSPEFKVIWNVKEPRCKIIVDAIINGSNSITYAPWREVMETQFGCPKPINATNTTSYSGSSSSSRLEDGSDYPTDEIRFTDVLPKIKTVSIVDN</sequence>
<dbReference type="GO" id="GO:0046872">
    <property type="term" value="F:metal ion binding"/>
    <property type="evidence" value="ECO:0007669"/>
    <property type="project" value="UniProtKB-KW"/>
</dbReference>
<dbReference type="GO" id="GO:0016491">
    <property type="term" value="F:oxidoreductase activity"/>
    <property type="evidence" value="ECO:0007669"/>
    <property type="project" value="InterPro"/>
</dbReference>
<keyword evidence="3" id="KW-0732">Signal</keyword>
<keyword evidence="1" id="KW-0479">Metal-binding</keyword>
<dbReference type="InterPro" id="IPR008922">
    <property type="entry name" value="Di-copper_centre_dom_sf"/>
</dbReference>
<feature type="chain" id="PRO_5011968426" description="Tyrosinase copper-binding domain-containing protein" evidence="3">
    <location>
        <begin position="24"/>
        <end position="543"/>
    </location>
</feature>
<dbReference type="Pfam" id="PF00264">
    <property type="entry name" value="Tyrosinase"/>
    <property type="match status" value="1"/>
</dbReference>
<evidence type="ECO:0000256" key="2">
    <source>
        <dbReference type="ARBA" id="ARBA00023008"/>
    </source>
</evidence>
<feature type="domain" description="Tyrosinase copper-binding" evidence="4">
    <location>
        <begin position="206"/>
        <end position="217"/>
    </location>
</feature>
<keyword evidence="6" id="KW-1185">Reference proteome</keyword>
<dbReference type="PANTHER" id="PTHR11474:SF126">
    <property type="entry name" value="TYROSINASE-LIKE PROTEIN TYR-1-RELATED"/>
    <property type="match status" value="1"/>
</dbReference>
<dbReference type="Proteomes" id="UP000198211">
    <property type="component" value="Unassembled WGS sequence"/>
</dbReference>
<dbReference type="PANTHER" id="PTHR11474">
    <property type="entry name" value="TYROSINASE FAMILY MEMBER"/>
    <property type="match status" value="1"/>
</dbReference>
<evidence type="ECO:0000256" key="3">
    <source>
        <dbReference type="SAM" id="SignalP"/>
    </source>
</evidence>
<dbReference type="InterPro" id="IPR002227">
    <property type="entry name" value="Tyrosinase_Cu-bd"/>
</dbReference>
<dbReference type="SUPFAM" id="SSF48056">
    <property type="entry name" value="Di-copper centre-containing domain"/>
    <property type="match status" value="1"/>
</dbReference>
<evidence type="ECO:0000256" key="1">
    <source>
        <dbReference type="ARBA" id="ARBA00022723"/>
    </source>
</evidence>
<evidence type="ECO:0000313" key="5">
    <source>
        <dbReference type="EMBL" id="OWY98505.1"/>
    </source>
</evidence>
<dbReference type="InterPro" id="IPR050316">
    <property type="entry name" value="Tyrosinase/Hemocyanin"/>
</dbReference>
<dbReference type="OrthoDB" id="6132182at2759"/>
<dbReference type="Gene3D" id="1.10.1280.10">
    <property type="entry name" value="Di-copper center containing domain from catechol oxidase"/>
    <property type="match status" value="2"/>
</dbReference>
<reference evidence="6" key="1">
    <citation type="submission" date="2017-03" db="EMBL/GenBank/DDBJ databases">
        <title>Phytopthora megakarya and P. palmivora, two closely related causual agents of cacao black pod achieved similar genome size and gene model numbers by different mechanisms.</title>
        <authorList>
            <person name="Ali S."/>
            <person name="Shao J."/>
            <person name="Larry D.J."/>
            <person name="Kronmiller B."/>
            <person name="Shen D."/>
            <person name="Strem M.D."/>
            <person name="Melnick R.L."/>
            <person name="Guiltinan M.J."/>
            <person name="Tyler B.M."/>
            <person name="Meinhardt L.W."/>
            <person name="Bailey B.A."/>
        </authorList>
    </citation>
    <scope>NUCLEOTIDE SEQUENCE [LARGE SCALE GENOMIC DNA]</scope>
    <source>
        <strain evidence="6">zdho120</strain>
    </source>
</reference>
<name>A0A225UY76_9STRA</name>
<protein>
    <recommendedName>
        <fullName evidence="4">Tyrosinase copper-binding domain-containing protein</fullName>
    </recommendedName>
</protein>
<organism evidence="5 6">
    <name type="scientific">Phytophthora megakarya</name>
    <dbReference type="NCBI Taxonomy" id="4795"/>
    <lineage>
        <taxon>Eukaryota</taxon>
        <taxon>Sar</taxon>
        <taxon>Stramenopiles</taxon>
        <taxon>Oomycota</taxon>
        <taxon>Peronosporomycetes</taxon>
        <taxon>Peronosporales</taxon>
        <taxon>Peronosporaceae</taxon>
        <taxon>Phytophthora</taxon>
    </lineage>
</organism>
<proteinExistence type="predicted"/>
<evidence type="ECO:0000313" key="6">
    <source>
        <dbReference type="Proteomes" id="UP000198211"/>
    </source>
</evidence>
<accession>A0A225UY76</accession>
<dbReference type="AlphaFoldDB" id="A0A225UY76"/>
<dbReference type="STRING" id="4795.A0A225UY76"/>
<dbReference type="EMBL" id="NBNE01009341">
    <property type="protein sequence ID" value="OWY98505.1"/>
    <property type="molecule type" value="Genomic_DNA"/>
</dbReference>